<dbReference type="CDD" id="cd03505">
    <property type="entry name" value="Delta9-FADS-like"/>
    <property type="match status" value="1"/>
</dbReference>
<evidence type="ECO:0000256" key="1">
    <source>
        <dbReference type="ARBA" id="ARBA00004141"/>
    </source>
</evidence>
<evidence type="ECO:0000256" key="8">
    <source>
        <dbReference type="ARBA" id="ARBA00023098"/>
    </source>
</evidence>
<feature type="transmembrane region" description="Helical" evidence="10">
    <location>
        <begin position="27"/>
        <end position="48"/>
    </location>
</feature>
<evidence type="ECO:0000256" key="9">
    <source>
        <dbReference type="ARBA" id="ARBA00023136"/>
    </source>
</evidence>
<dbReference type="PANTHER" id="PTHR11351:SF33">
    <property type="entry name" value="DELTA-9 FATTY ACID DESATURASE, DESA"/>
    <property type="match status" value="1"/>
</dbReference>
<dbReference type="EMBL" id="WJHE01000634">
    <property type="protein sequence ID" value="MST33550.1"/>
    <property type="molecule type" value="Genomic_DNA"/>
</dbReference>
<evidence type="ECO:0000313" key="13">
    <source>
        <dbReference type="Proteomes" id="UP000437736"/>
    </source>
</evidence>
<protein>
    <recommendedName>
        <fullName evidence="11">Fatty acid desaturase domain-containing protein</fullName>
    </recommendedName>
</protein>
<evidence type="ECO:0000259" key="11">
    <source>
        <dbReference type="Pfam" id="PF00487"/>
    </source>
</evidence>
<evidence type="ECO:0000313" key="12">
    <source>
        <dbReference type="EMBL" id="MST33550.1"/>
    </source>
</evidence>
<evidence type="ECO:0000256" key="10">
    <source>
        <dbReference type="SAM" id="Phobius"/>
    </source>
</evidence>
<sequence length="276" mass="30412">MRTPGAARTTRLPLGQSGTVRRVPGPLLAVIVGLATCQVGLYLTTVVLHRAMSHKALTLTRRPMFAARALIWLTTGIKPREWVAVHRKHHAFTDVEGDPHSPAVSGFFMVQLANVVLYKRAANDPETVRRYAKDLAPDRWDLALFDKGWLGLGIGVGIFFLIFWGNWELVVIASAVHVGSYLLASSAINAIGHRFGKRPYAGRATNNQWLAWLVAGEGLHSNHHAAPTSARLAFKAREIDPGWWVIVALRRLGWAQVRHQEVRLKARATAPAAAGR</sequence>
<comment type="similarity">
    <text evidence="2">Belongs to the fatty acid desaturase type 2 family.</text>
</comment>
<comment type="subcellular location">
    <subcellularLocation>
        <location evidence="1">Membrane</location>
        <topology evidence="1">Multi-pass membrane protein</topology>
    </subcellularLocation>
</comment>
<proteinExistence type="inferred from homology"/>
<dbReference type="Proteomes" id="UP000437736">
    <property type="component" value="Unassembled WGS sequence"/>
</dbReference>
<keyword evidence="13" id="KW-1185">Reference proteome</keyword>
<evidence type="ECO:0000256" key="3">
    <source>
        <dbReference type="ARBA" id="ARBA00022692"/>
    </source>
</evidence>
<keyword evidence="8" id="KW-0443">Lipid metabolism</keyword>
<keyword evidence="3 10" id="KW-0812">Transmembrane</keyword>
<gene>
    <name evidence="12" type="ORF">GHK86_12570</name>
</gene>
<comment type="caution">
    <text evidence="12">The sequence shown here is derived from an EMBL/GenBank/DDBJ whole genome shotgun (WGS) entry which is preliminary data.</text>
</comment>
<dbReference type="InterPro" id="IPR005804">
    <property type="entry name" value="FA_desaturase_dom"/>
</dbReference>
<feature type="transmembrane region" description="Helical" evidence="10">
    <location>
        <begin position="171"/>
        <end position="191"/>
    </location>
</feature>
<evidence type="ECO:0000256" key="2">
    <source>
        <dbReference type="ARBA" id="ARBA00008749"/>
    </source>
</evidence>
<evidence type="ECO:0000256" key="7">
    <source>
        <dbReference type="ARBA" id="ARBA00023004"/>
    </source>
</evidence>
<evidence type="ECO:0000256" key="4">
    <source>
        <dbReference type="ARBA" id="ARBA00022832"/>
    </source>
</evidence>
<keyword evidence="4" id="KW-0276">Fatty acid metabolism</keyword>
<keyword evidence="9 10" id="KW-0472">Membrane</keyword>
<name>A0ABW9QUL7_9ACTN</name>
<dbReference type="PANTHER" id="PTHR11351">
    <property type="entry name" value="ACYL-COA DESATURASE"/>
    <property type="match status" value="1"/>
</dbReference>
<evidence type="ECO:0000256" key="5">
    <source>
        <dbReference type="ARBA" id="ARBA00022989"/>
    </source>
</evidence>
<dbReference type="Pfam" id="PF00487">
    <property type="entry name" value="FA_desaturase"/>
    <property type="match status" value="1"/>
</dbReference>
<feature type="domain" description="Fatty acid desaturase" evidence="11">
    <location>
        <begin position="29"/>
        <end position="228"/>
    </location>
</feature>
<feature type="transmembrane region" description="Helical" evidence="10">
    <location>
        <begin position="148"/>
        <end position="165"/>
    </location>
</feature>
<keyword evidence="7" id="KW-0408">Iron</keyword>
<dbReference type="InterPro" id="IPR015876">
    <property type="entry name" value="Acyl-CoA_DS"/>
</dbReference>
<organism evidence="12 13">
    <name type="scientific">Acidiferrimicrobium australe</name>
    <dbReference type="NCBI Taxonomy" id="2664430"/>
    <lineage>
        <taxon>Bacteria</taxon>
        <taxon>Bacillati</taxon>
        <taxon>Actinomycetota</taxon>
        <taxon>Acidimicrobiia</taxon>
        <taxon>Acidimicrobiales</taxon>
        <taxon>Acidimicrobiaceae</taxon>
        <taxon>Acidiferrimicrobium</taxon>
    </lineage>
</organism>
<accession>A0ABW9QUL7</accession>
<keyword evidence="5 10" id="KW-1133">Transmembrane helix</keyword>
<keyword evidence="6" id="KW-0560">Oxidoreductase</keyword>
<evidence type="ECO:0000256" key="6">
    <source>
        <dbReference type="ARBA" id="ARBA00023002"/>
    </source>
</evidence>
<reference evidence="12 13" key="1">
    <citation type="submission" date="2019-11" db="EMBL/GenBank/DDBJ databases">
        <title>Acidiferrimicrobium australis gen. nov., sp. nov., an acidophilic and obligately heterotrophic, member of the Actinobacteria that catalyses dissimilatory oxido- reduction of iron isolated from metal-rich acidic water in Chile.</title>
        <authorList>
            <person name="Gonzalez D."/>
            <person name="Huber K."/>
            <person name="Hedrich S."/>
            <person name="Rojas-Villalobos C."/>
            <person name="Quatrini R."/>
            <person name="Dinamarca M.A."/>
            <person name="Schwarz A."/>
            <person name="Canales C."/>
            <person name="Nancucheo I."/>
        </authorList>
    </citation>
    <scope>NUCLEOTIDE SEQUENCE [LARGE SCALE GENOMIC DNA]</scope>
    <source>
        <strain evidence="12 13">USS-CCA1</strain>
    </source>
</reference>